<evidence type="ECO:0000256" key="4">
    <source>
        <dbReference type="ARBA" id="ARBA00023125"/>
    </source>
</evidence>
<evidence type="ECO:0000256" key="2">
    <source>
        <dbReference type="ARBA" id="ARBA00023015"/>
    </source>
</evidence>
<dbReference type="CDD" id="cd06171">
    <property type="entry name" value="Sigma70_r4"/>
    <property type="match status" value="1"/>
</dbReference>
<dbReference type="PANTHER" id="PTHR43133">
    <property type="entry name" value="RNA POLYMERASE ECF-TYPE SIGMA FACTO"/>
    <property type="match status" value="1"/>
</dbReference>
<dbReference type="KEGG" id="llu:AKJ09_06505"/>
<reference evidence="8 9" key="1">
    <citation type="submission" date="2015-08" db="EMBL/GenBank/DDBJ databases">
        <authorList>
            <person name="Babu N.S."/>
            <person name="Beckwith C.J."/>
            <person name="Beseler K.G."/>
            <person name="Brison A."/>
            <person name="Carone J.V."/>
            <person name="Caskin T.P."/>
            <person name="Diamond M."/>
            <person name="Durham M.E."/>
            <person name="Foxe J.M."/>
            <person name="Go M."/>
            <person name="Henderson B.A."/>
            <person name="Jones I.B."/>
            <person name="McGettigan J.A."/>
            <person name="Micheletti S.J."/>
            <person name="Nasrallah M.E."/>
            <person name="Ortiz D."/>
            <person name="Piller C.R."/>
            <person name="Privatt S.R."/>
            <person name="Schneider S.L."/>
            <person name="Sharp S."/>
            <person name="Smith T.C."/>
            <person name="Stanton J.D."/>
            <person name="Ullery H.E."/>
            <person name="Wilson R.J."/>
            <person name="Serrano M.G."/>
            <person name="Buck G."/>
            <person name="Lee V."/>
            <person name="Wang Y."/>
            <person name="Carvalho R."/>
            <person name="Voegtly L."/>
            <person name="Shi R."/>
            <person name="Duckworth R."/>
            <person name="Johnson A."/>
            <person name="Loviza R."/>
            <person name="Walstead R."/>
            <person name="Shah Z."/>
            <person name="Kiflezghi M."/>
            <person name="Wade K."/>
            <person name="Ball S.L."/>
            <person name="Bradley K.W."/>
            <person name="Asai D.J."/>
            <person name="Bowman C.A."/>
            <person name="Russell D.A."/>
            <person name="Pope W.H."/>
            <person name="Jacobs-Sera D."/>
            <person name="Hendrix R.W."/>
            <person name="Hatfull G.F."/>
        </authorList>
    </citation>
    <scope>NUCLEOTIDE SEQUENCE [LARGE SCALE GENOMIC DNA]</scope>
    <source>
        <strain evidence="8 9">DSM 27648</strain>
    </source>
</reference>
<keyword evidence="2" id="KW-0805">Transcription regulation</keyword>
<keyword evidence="5" id="KW-0804">Transcription</keyword>
<evidence type="ECO:0000256" key="3">
    <source>
        <dbReference type="ARBA" id="ARBA00023082"/>
    </source>
</evidence>
<gene>
    <name evidence="8" type="ORF">AKJ09_06505</name>
</gene>
<feature type="domain" description="RNA polymerase sigma-70 region 2" evidence="6">
    <location>
        <begin position="49"/>
        <end position="113"/>
    </location>
</feature>
<name>A0A0K1Q2H5_9BACT</name>
<dbReference type="GO" id="GO:0016987">
    <property type="term" value="F:sigma factor activity"/>
    <property type="evidence" value="ECO:0007669"/>
    <property type="project" value="UniProtKB-KW"/>
</dbReference>
<dbReference type="STRING" id="1391654.AKJ09_06505"/>
<dbReference type="InterPro" id="IPR013324">
    <property type="entry name" value="RNA_pol_sigma_r3/r4-like"/>
</dbReference>
<evidence type="ECO:0000313" key="9">
    <source>
        <dbReference type="Proteomes" id="UP000064967"/>
    </source>
</evidence>
<comment type="similarity">
    <text evidence="1">Belongs to the sigma-70 factor family. ECF subfamily.</text>
</comment>
<dbReference type="Pfam" id="PF04542">
    <property type="entry name" value="Sigma70_r2"/>
    <property type="match status" value="1"/>
</dbReference>
<dbReference type="EMBL" id="CP012333">
    <property type="protein sequence ID" value="AKU99841.1"/>
    <property type="molecule type" value="Genomic_DNA"/>
</dbReference>
<dbReference type="GO" id="GO:0003677">
    <property type="term" value="F:DNA binding"/>
    <property type="evidence" value="ECO:0007669"/>
    <property type="project" value="UniProtKB-KW"/>
</dbReference>
<dbReference type="Gene3D" id="1.10.1740.10">
    <property type="match status" value="1"/>
</dbReference>
<organism evidence="8 9">
    <name type="scientific">Labilithrix luteola</name>
    <dbReference type="NCBI Taxonomy" id="1391654"/>
    <lineage>
        <taxon>Bacteria</taxon>
        <taxon>Pseudomonadati</taxon>
        <taxon>Myxococcota</taxon>
        <taxon>Polyangia</taxon>
        <taxon>Polyangiales</taxon>
        <taxon>Labilitrichaceae</taxon>
        <taxon>Labilithrix</taxon>
    </lineage>
</organism>
<dbReference type="SUPFAM" id="SSF88946">
    <property type="entry name" value="Sigma2 domain of RNA polymerase sigma factors"/>
    <property type="match status" value="1"/>
</dbReference>
<dbReference type="OrthoDB" id="5513261at2"/>
<dbReference type="InterPro" id="IPR039425">
    <property type="entry name" value="RNA_pol_sigma-70-like"/>
</dbReference>
<accession>A0A0K1Q2H5</accession>
<dbReference type="Pfam" id="PF08281">
    <property type="entry name" value="Sigma70_r4_2"/>
    <property type="match status" value="1"/>
</dbReference>
<dbReference type="PANTHER" id="PTHR43133:SF8">
    <property type="entry name" value="RNA POLYMERASE SIGMA FACTOR HI_1459-RELATED"/>
    <property type="match status" value="1"/>
</dbReference>
<dbReference type="AlphaFoldDB" id="A0A0K1Q2H5"/>
<evidence type="ECO:0000259" key="7">
    <source>
        <dbReference type="Pfam" id="PF08281"/>
    </source>
</evidence>
<dbReference type="Proteomes" id="UP000064967">
    <property type="component" value="Chromosome"/>
</dbReference>
<dbReference type="GO" id="GO:0006352">
    <property type="term" value="P:DNA-templated transcription initiation"/>
    <property type="evidence" value="ECO:0007669"/>
    <property type="project" value="InterPro"/>
</dbReference>
<evidence type="ECO:0000313" key="8">
    <source>
        <dbReference type="EMBL" id="AKU99841.1"/>
    </source>
</evidence>
<proteinExistence type="inferred from homology"/>
<dbReference type="InterPro" id="IPR014284">
    <property type="entry name" value="RNA_pol_sigma-70_dom"/>
</dbReference>
<evidence type="ECO:0000256" key="1">
    <source>
        <dbReference type="ARBA" id="ARBA00010641"/>
    </source>
</evidence>
<dbReference type="InterPro" id="IPR036388">
    <property type="entry name" value="WH-like_DNA-bd_sf"/>
</dbReference>
<dbReference type="InterPro" id="IPR013325">
    <property type="entry name" value="RNA_pol_sigma_r2"/>
</dbReference>
<sequence length="213" mass="23347">MESLASAVVVARPGLNGPGGNPLEDVGTARARALDVAPADKARLRASIGQHYEFVWRILRRFGLSTDEADDVTQEVFTVFAARIADVNAGAEKTFLFQTARNLAANARRARARWPVQAAEGVLETHPDPNPTPESMADEGQRRKLLDELLERLPDDLRAVIVLCELESTTFAEAAVILDIPSGTVASRLRRARAQLASWIAAARRRPFRKETP</sequence>
<keyword evidence="3" id="KW-0731">Sigma factor</keyword>
<feature type="domain" description="RNA polymerase sigma factor 70 region 4 type 2" evidence="7">
    <location>
        <begin position="144"/>
        <end position="196"/>
    </location>
</feature>
<protein>
    <recommendedName>
        <fullName evidence="10">RNA polymerase sigma factor RpoE</fullName>
    </recommendedName>
</protein>
<evidence type="ECO:0008006" key="10">
    <source>
        <dbReference type="Google" id="ProtNLM"/>
    </source>
</evidence>
<dbReference type="RefSeq" id="WP_146651227.1">
    <property type="nucleotide sequence ID" value="NZ_CP012333.1"/>
</dbReference>
<dbReference type="NCBIfam" id="TIGR02937">
    <property type="entry name" value="sigma70-ECF"/>
    <property type="match status" value="1"/>
</dbReference>
<dbReference type="SUPFAM" id="SSF88659">
    <property type="entry name" value="Sigma3 and sigma4 domains of RNA polymerase sigma factors"/>
    <property type="match status" value="1"/>
</dbReference>
<dbReference type="InterPro" id="IPR007627">
    <property type="entry name" value="RNA_pol_sigma70_r2"/>
</dbReference>
<evidence type="ECO:0000259" key="6">
    <source>
        <dbReference type="Pfam" id="PF04542"/>
    </source>
</evidence>
<keyword evidence="4" id="KW-0238">DNA-binding</keyword>
<dbReference type="InterPro" id="IPR013249">
    <property type="entry name" value="RNA_pol_sigma70_r4_t2"/>
</dbReference>
<dbReference type="Gene3D" id="1.10.10.10">
    <property type="entry name" value="Winged helix-like DNA-binding domain superfamily/Winged helix DNA-binding domain"/>
    <property type="match status" value="1"/>
</dbReference>
<keyword evidence="9" id="KW-1185">Reference proteome</keyword>
<evidence type="ECO:0000256" key="5">
    <source>
        <dbReference type="ARBA" id="ARBA00023163"/>
    </source>
</evidence>